<name>A0ABQ4Z2T9_9ASTR</name>
<gene>
    <name evidence="2" type="ORF">Tco_0751004</name>
</gene>
<dbReference type="EMBL" id="BQNB010010976">
    <property type="protein sequence ID" value="GJS84463.1"/>
    <property type="molecule type" value="Genomic_DNA"/>
</dbReference>
<organism evidence="2 3">
    <name type="scientific">Tanacetum coccineum</name>
    <dbReference type="NCBI Taxonomy" id="301880"/>
    <lineage>
        <taxon>Eukaryota</taxon>
        <taxon>Viridiplantae</taxon>
        <taxon>Streptophyta</taxon>
        <taxon>Embryophyta</taxon>
        <taxon>Tracheophyta</taxon>
        <taxon>Spermatophyta</taxon>
        <taxon>Magnoliopsida</taxon>
        <taxon>eudicotyledons</taxon>
        <taxon>Gunneridae</taxon>
        <taxon>Pentapetalae</taxon>
        <taxon>asterids</taxon>
        <taxon>campanulids</taxon>
        <taxon>Asterales</taxon>
        <taxon>Asteraceae</taxon>
        <taxon>Asteroideae</taxon>
        <taxon>Anthemideae</taxon>
        <taxon>Anthemidinae</taxon>
        <taxon>Tanacetum</taxon>
    </lineage>
</organism>
<proteinExistence type="predicted"/>
<feature type="region of interest" description="Disordered" evidence="1">
    <location>
        <begin position="79"/>
        <end position="119"/>
    </location>
</feature>
<comment type="caution">
    <text evidence="2">The sequence shown here is derived from an EMBL/GenBank/DDBJ whole genome shotgun (WGS) entry which is preliminary data.</text>
</comment>
<evidence type="ECO:0000256" key="1">
    <source>
        <dbReference type="SAM" id="MobiDB-lite"/>
    </source>
</evidence>
<evidence type="ECO:0000313" key="2">
    <source>
        <dbReference type="EMBL" id="GJS84463.1"/>
    </source>
</evidence>
<accession>A0ABQ4Z2T9</accession>
<keyword evidence="3" id="KW-1185">Reference proteome</keyword>
<feature type="compositionally biased region" description="Basic residues" evidence="1">
    <location>
        <begin position="34"/>
        <end position="45"/>
    </location>
</feature>
<reference evidence="2" key="1">
    <citation type="journal article" date="2022" name="Int. J. Mol. Sci.">
        <title>Draft Genome of Tanacetum Coccineum: Genomic Comparison of Closely Related Tanacetum-Family Plants.</title>
        <authorList>
            <person name="Yamashiro T."/>
            <person name="Shiraishi A."/>
            <person name="Nakayama K."/>
            <person name="Satake H."/>
        </authorList>
    </citation>
    <scope>NUCLEOTIDE SEQUENCE</scope>
</reference>
<feature type="region of interest" description="Disordered" evidence="1">
    <location>
        <begin position="25"/>
        <end position="45"/>
    </location>
</feature>
<evidence type="ECO:0000313" key="3">
    <source>
        <dbReference type="Proteomes" id="UP001151760"/>
    </source>
</evidence>
<reference evidence="2" key="2">
    <citation type="submission" date="2022-01" db="EMBL/GenBank/DDBJ databases">
        <authorList>
            <person name="Yamashiro T."/>
            <person name="Shiraishi A."/>
            <person name="Satake H."/>
            <person name="Nakayama K."/>
        </authorList>
    </citation>
    <scope>NUCLEOTIDE SEQUENCE</scope>
</reference>
<protein>
    <submittedName>
        <fullName evidence="2">Uncharacterized protein</fullName>
    </submittedName>
</protein>
<sequence length="119" mass="13673">MGEVPSVTTIRRNWTRLGGSSIWVKSANPPPLPPKKRIMPGRPSKNRIKHVTERVNQVSRVGRYMTCLNCWEKGHNKARCHNLTRPKPQQEKRKPGRKMKQASNQHLSHHSADPPIGRF</sequence>
<dbReference type="Proteomes" id="UP001151760">
    <property type="component" value="Unassembled WGS sequence"/>
</dbReference>